<evidence type="ECO:0000313" key="7">
    <source>
        <dbReference type="EMBL" id="OLF13145.1"/>
    </source>
</evidence>
<sequence>MLVLLLGFAVAAIVTNRDGLAEALRETAPWAIPAAFVPGLLALGTSLGQWRSLLADVGSRLPWRPAARIFFLSQLGKYVPGSVWSILTQMELSQQHNVPKRSVLTVGVLSIAIAVTTGLTVAVVMLPFAMPDALARYWWVLLVLPVLVSLLVPAVLNRCLGLVLRLARRDPLPKPPSWRGLGTTASFQFTTWLLLGVHAWILLIGLGAPALSALPVAIGGYALAYSVGQMAIGLPAGAGVREAVLTLVMSTVVPAPAALLLALLSRALLTLVDLTMAGTQYVIGRRATAKAAEVAEQA</sequence>
<dbReference type="InterPro" id="IPR022791">
    <property type="entry name" value="L-PG_synthase/AglD"/>
</dbReference>
<gene>
    <name evidence="7" type="ORF">BLA60_04960</name>
</gene>
<comment type="caution">
    <text evidence="7">The sequence shown here is derived from an EMBL/GenBank/DDBJ whole genome shotgun (WGS) entry which is preliminary data.</text>
</comment>
<dbReference type="Proteomes" id="UP000185696">
    <property type="component" value="Unassembled WGS sequence"/>
</dbReference>
<dbReference type="GO" id="GO:0005886">
    <property type="term" value="C:plasma membrane"/>
    <property type="evidence" value="ECO:0007669"/>
    <property type="project" value="UniProtKB-SubCell"/>
</dbReference>
<evidence type="ECO:0000256" key="2">
    <source>
        <dbReference type="ARBA" id="ARBA00022475"/>
    </source>
</evidence>
<evidence type="ECO:0000256" key="5">
    <source>
        <dbReference type="ARBA" id="ARBA00023136"/>
    </source>
</evidence>
<keyword evidence="3 6" id="KW-0812">Transmembrane</keyword>
<protein>
    <recommendedName>
        <fullName evidence="9">Lysylphosphatidylglycerol synthase-like protein</fullName>
    </recommendedName>
</protein>
<accession>A0A7Z1B189</accession>
<feature type="transmembrane region" description="Helical" evidence="6">
    <location>
        <begin position="202"/>
        <end position="223"/>
    </location>
</feature>
<evidence type="ECO:0000256" key="6">
    <source>
        <dbReference type="SAM" id="Phobius"/>
    </source>
</evidence>
<evidence type="ECO:0000256" key="4">
    <source>
        <dbReference type="ARBA" id="ARBA00022989"/>
    </source>
</evidence>
<dbReference type="Pfam" id="PF03706">
    <property type="entry name" value="LPG_synthase_TM"/>
    <property type="match status" value="1"/>
</dbReference>
<organism evidence="7 8">
    <name type="scientific">Actinophytocola xinjiangensis</name>
    <dbReference type="NCBI Taxonomy" id="485602"/>
    <lineage>
        <taxon>Bacteria</taxon>
        <taxon>Bacillati</taxon>
        <taxon>Actinomycetota</taxon>
        <taxon>Actinomycetes</taxon>
        <taxon>Pseudonocardiales</taxon>
        <taxon>Pseudonocardiaceae</taxon>
    </lineage>
</organism>
<feature type="transmembrane region" description="Helical" evidence="6">
    <location>
        <begin position="107"/>
        <end position="130"/>
    </location>
</feature>
<name>A0A7Z1B189_9PSEU</name>
<evidence type="ECO:0000313" key="8">
    <source>
        <dbReference type="Proteomes" id="UP000185696"/>
    </source>
</evidence>
<evidence type="ECO:0008006" key="9">
    <source>
        <dbReference type="Google" id="ProtNLM"/>
    </source>
</evidence>
<dbReference type="EMBL" id="MSIF01000002">
    <property type="protein sequence ID" value="OLF13145.1"/>
    <property type="molecule type" value="Genomic_DNA"/>
</dbReference>
<keyword evidence="2" id="KW-1003">Cell membrane</keyword>
<feature type="transmembrane region" description="Helical" evidence="6">
    <location>
        <begin position="137"/>
        <end position="156"/>
    </location>
</feature>
<evidence type="ECO:0000256" key="1">
    <source>
        <dbReference type="ARBA" id="ARBA00004651"/>
    </source>
</evidence>
<evidence type="ECO:0000256" key="3">
    <source>
        <dbReference type="ARBA" id="ARBA00022692"/>
    </source>
</evidence>
<feature type="transmembrane region" description="Helical" evidence="6">
    <location>
        <begin position="243"/>
        <end position="264"/>
    </location>
</feature>
<keyword evidence="4 6" id="KW-1133">Transmembrane helix</keyword>
<keyword evidence="5 6" id="KW-0472">Membrane</keyword>
<comment type="subcellular location">
    <subcellularLocation>
        <location evidence="1">Cell membrane</location>
        <topology evidence="1">Multi-pass membrane protein</topology>
    </subcellularLocation>
</comment>
<keyword evidence="8" id="KW-1185">Reference proteome</keyword>
<dbReference type="AlphaFoldDB" id="A0A7Z1B189"/>
<reference evidence="7 8" key="1">
    <citation type="submission" date="2016-12" db="EMBL/GenBank/DDBJ databases">
        <title>The draft genome sequence of Actinophytocola xinjiangensis.</title>
        <authorList>
            <person name="Wang W."/>
            <person name="Yuan L."/>
        </authorList>
    </citation>
    <scope>NUCLEOTIDE SEQUENCE [LARGE SCALE GENOMIC DNA]</scope>
    <source>
        <strain evidence="7 8">CGMCC 4.4663</strain>
    </source>
</reference>
<feature type="transmembrane region" description="Helical" evidence="6">
    <location>
        <begin position="27"/>
        <end position="48"/>
    </location>
</feature>
<proteinExistence type="predicted"/>